<sequence>MEYIKGAQTTRLSDLKVKAAKPEEKDYTLTDGS</sequence>
<dbReference type="AlphaFoldDB" id="A0A653E5C4"/>
<evidence type="ECO:0000313" key="1">
    <source>
        <dbReference type="EMBL" id="VEV97723.1"/>
    </source>
</evidence>
<protein>
    <submittedName>
        <fullName evidence="1">Uncharacterized protein</fullName>
    </submittedName>
</protein>
<proteinExistence type="predicted"/>
<name>A0A653E5C4_9PSED</name>
<organism evidence="1">
    <name type="scientific">Pseudomonas marincola</name>
    <dbReference type="NCBI Taxonomy" id="437900"/>
    <lineage>
        <taxon>Bacteria</taxon>
        <taxon>Pseudomonadati</taxon>
        <taxon>Pseudomonadota</taxon>
        <taxon>Gammaproteobacteria</taxon>
        <taxon>Pseudomonadales</taxon>
        <taxon>Pseudomonadaceae</taxon>
        <taxon>Pseudomonas</taxon>
    </lineage>
</organism>
<gene>
    <name evidence="1" type="ORF">PMYSY11_2678</name>
</gene>
<accession>A0A653E5C4</accession>
<reference evidence="1" key="1">
    <citation type="submission" date="2019-02" db="EMBL/GenBank/DDBJ databases">
        <authorList>
            <consortium name="Genoscope - CEA"/>
            <person name="William W."/>
        </authorList>
    </citation>
    <scope>NUCLEOTIDE SEQUENCE [LARGE SCALE GENOMIC DNA]</scope>
    <source>
        <strain evidence="1">YSy11</strain>
    </source>
</reference>
<dbReference type="EMBL" id="LR215729">
    <property type="protein sequence ID" value="VEV97723.1"/>
    <property type="molecule type" value="Genomic_DNA"/>
</dbReference>